<protein>
    <submittedName>
        <fullName evidence="2">Phospholipase</fullName>
    </submittedName>
</protein>
<keyword evidence="3" id="KW-1185">Reference proteome</keyword>
<dbReference type="GO" id="GO:0050482">
    <property type="term" value="P:arachidonate secretion"/>
    <property type="evidence" value="ECO:0007669"/>
    <property type="project" value="InterPro"/>
</dbReference>
<accession>A0A3A1R8U7</accession>
<evidence type="ECO:0000313" key="2">
    <source>
        <dbReference type="EMBL" id="RIW38332.1"/>
    </source>
</evidence>
<dbReference type="OrthoDB" id="5125543at2"/>
<dbReference type="SUPFAM" id="SSF48619">
    <property type="entry name" value="Phospholipase A2, PLA2"/>
    <property type="match status" value="1"/>
</dbReference>
<dbReference type="InterPro" id="IPR036444">
    <property type="entry name" value="PLipase_A2_dom_sf"/>
</dbReference>
<dbReference type="RefSeq" id="WP_119545230.1">
    <property type="nucleotide sequence ID" value="NZ_QXIR01000002.1"/>
</dbReference>
<dbReference type="Proteomes" id="UP000265801">
    <property type="component" value="Unassembled WGS sequence"/>
</dbReference>
<evidence type="ECO:0000259" key="1">
    <source>
        <dbReference type="Pfam" id="PF08398"/>
    </source>
</evidence>
<evidence type="ECO:0000313" key="3">
    <source>
        <dbReference type="Proteomes" id="UP000265801"/>
    </source>
</evidence>
<feature type="domain" description="Phospholipase A2-like" evidence="1">
    <location>
        <begin position="19"/>
        <end position="55"/>
    </location>
</feature>
<dbReference type="AlphaFoldDB" id="A0A3A1R8U7"/>
<dbReference type="Gene3D" id="1.20.90.10">
    <property type="entry name" value="Phospholipase A2 domain"/>
    <property type="match status" value="1"/>
</dbReference>
<organism evidence="2 3">
    <name type="scientific">Bacillus salacetis</name>
    <dbReference type="NCBI Taxonomy" id="2315464"/>
    <lineage>
        <taxon>Bacteria</taxon>
        <taxon>Bacillati</taxon>
        <taxon>Bacillota</taxon>
        <taxon>Bacilli</taxon>
        <taxon>Bacillales</taxon>
        <taxon>Bacillaceae</taxon>
        <taxon>Bacillus</taxon>
    </lineage>
</organism>
<dbReference type="GO" id="GO:0006644">
    <property type="term" value="P:phospholipid metabolic process"/>
    <property type="evidence" value="ECO:0007669"/>
    <property type="project" value="InterPro"/>
</dbReference>
<sequence>MQPPERNRNFRRSKGICIFPGYRYCGPGCSGPGAPVNAVDAACKFHDECYSRYGPSCECDRLFMDRLRRRMHQNTSEGRNARIMFRFMKLKTMFSC</sequence>
<dbReference type="EMBL" id="QXIR01000002">
    <property type="protein sequence ID" value="RIW38332.1"/>
    <property type="molecule type" value="Genomic_DNA"/>
</dbReference>
<name>A0A3A1R8U7_9BACI</name>
<proteinExistence type="predicted"/>
<dbReference type="GO" id="GO:0004623">
    <property type="term" value="F:phospholipase A2 activity"/>
    <property type="evidence" value="ECO:0007669"/>
    <property type="project" value="InterPro"/>
</dbReference>
<dbReference type="Pfam" id="PF08398">
    <property type="entry name" value="Phospholip_A2_4"/>
    <property type="match status" value="1"/>
</dbReference>
<dbReference type="GO" id="GO:0005198">
    <property type="term" value="F:structural molecule activity"/>
    <property type="evidence" value="ECO:0007669"/>
    <property type="project" value="InterPro"/>
</dbReference>
<comment type="caution">
    <text evidence="2">The sequence shown here is derived from an EMBL/GenBank/DDBJ whole genome shotgun (WGS) entry which is preliminary data.</text>
</comment>
<reference evidence="2 3" key="1">
    <citation type="submission" date="2018-09" db="EMBL/GenBank/DDBJ databases">
        <title>Bacillus saliacetes sp. nov., isolated from Thai shrimp paste (Ka-pi).</title>
        <authorList>
            <person name="Daroonpunt R."/>
            <person name="Tanasupawat S."/>
            <person name="Yiamsombut S."/>
        </authorList>
    </citation>
    <scope>NUCLEOTIDE SEQUENCE [LARGE SCALE GENOMIC DNA]</scope>
    <source>
        <strain evidence="2 3">SKP7-4</strain>
    </source>
</reference>
<dbReference type="InterPro" id="IPR013607">
    <property type="entry name" value="Phospholipase_A2-like"/>
</dbReference>
<gene>
    <name evidence="2" type="ORF">D3H55_01975</name>
</gene>